<name>A0ABN9DU30_9NEOB</name>
<organism evidence="1 2">
    <name type="scientific">Staurois parvus</name>
    <dbReference type="NCBI Taxonomy" id="386267"/>
    <lineage>
        <taxon>Eukaryota</taxon>
        <taxon>Metazoa</taxon>
        <taxon>Chordata</taxon>
        <taxon>Craniata</taxon>
        <taxon>Vertebrata</taxon>
        <taxon>Euteleostomi</taxon>
        <taxon>Amphibia</taxon>
        <taxon>Batrachia</taxon>
        <taxon>Anura</taxon>
        <taxon>Neobatrachia</taxon>
        <taxon>Ranoidea</taxon>
        <taxon>Ranidae</taxon>
        <taxon>Staurois</taxon>
    </lineage>
</organism>
<dbReference type="Proteomes" id="UP001162483">
    <property type="component" value="Unassembled WGS sequence"/>
</dbReference>
<evidence type="ECO:0000313" key="1">
    <source>
        <dbReference type="EMBL" id="CAI9576145.1"/>
    </source>
</evidence>
<dbReference type="EMBL" id="CATNWA010014807">
    <property type="protein sequence ID" value="CAI9576145.1"/>
    <property type="molecule type" value="Genomic_DNA"/>
</dbReference>
<gene>
    <name evidence="1" type="ORF">SPARVUS_LOCUS8347680</name>
</gene>
<proteinExistence type="predicted"/>
<comment type="caution">
    <text evidence="1">The sequence shown here is derived from an EMBL/GenBank/DDBJ whole genome shotgun (WGS) entry which is preliminary data.</text>
</comment>
<sequence>MYSSQSASLHSKYPFPSYFPIRVPPFHRMCKSECPFPSHVLIRVPLSTVCAHLCSLT</sequence>
<evidence type="ECO:0000313" key="2">
    <source>
        <dbReference type="Proteomes" id="UP001162483"/>
    </source>
</evidence>
<accession>A0ABN9DU30</accession>
<protein>
    <submittedName>
        <fullName evidence="1">Uncharacterized protein</fullName>
    </submittedName>
</protein>
<reference evidence="1" key="1">
    <citation type="submission" date="2023-05" db="EMBL/GenBank/DDBJ databases">
        <authorList>
            <person name="Stuckert A."/>
        </authorList>
    </citation>
    <scope>NUCLEOTIDE SEQUENCE</scope>
</reference>
<keyword evidence="2" id="KW-1185">Reference proteome</keyword>